<keyword evidence="2" id="KW-0732">Signal</keyword>
<dbReference type="Proteomes" id="UP001055156">
    <property type="component" value="Unassembled WGS sequence"/>
</dbReference>
<evidence type="ECO:0000256" key="1">
    <source>
        <dbReference type="SAM" id="MobiDB-lite"/>
    </source>
</evidence>
<dbReference type="RefSeq" id="WP_238312616.1">
    <property type="nucleotide sequence ID" value="NZ_BPQV01000011.1"/>
</dbReference>
<organism evidence="3 4">
    <name type="scientific">Methylobacterium organophilum</name>
    <dbReference type="NCBI Taxonomy" id="410"/>
    <lineage>
        <taxon>Bacteria</taxon>
        <taxon>Pseudomonadati</taxon>
        <taxon>Pseudomonadota</taxon>
        <taxon>Alphaproteobacteria</taxon>
        <taxon>Hyphomicrobiales</taxon>
        <taxon>Methylobacteriaceae</taxon>
        <taxon>Methylobacterium</taxon>
    </lineage>
</organism>
<name>A0ABQ4TDS6_METOR</name>
<evidence type="ECO:0000313" key="4">
    <source>
        <dbReference type="Proteomes" id="UP001055156"/>
    </source>
</evidence>
<evidence type="ECO:0008006" key="5">
    <source>
        <dbReference type="Google" id="ProtNLM"/>
    </source>
</evidence>
<evidence type="ECO:0000313" key="3">
    <source>
        <dbReference type="EMBL" id="GJE28674.1"/>
    </source>
</evidence>
<gene>
    <name evidence="3" type="ORF">LKMONMHP_3547</name>
</gene>
<feature type="region of interest" description="Disordered" evidence="1">
    <location>
        <begin position="26"/>
        <end position="73"/>
    </location>
</feature>
<evidence type="ECO:0000256" key="2">
    <source>
        <dbReference type="SAM" id="SignalP"/>
    </source>
</evidence>
<feature type="signal peptide" evidence="2">
    <location>
        <begin position="1"/>
        <end position="21"/>
    </location>
</feature>
<comment type="caution">
    <text evidence="3">The sequence shown here is derived from an EMBL/GenBank/DDBJ whole genome shotgun (WGS) entry which is preliminary data.</text>
</comment>
<feature type="chain" id="PRO_5045040704" description="Lipoprotein" evidence="2">
    <location>
        <begin position="22"/>
        <end position="73"/>
    </location>
</feature>
<reference evidence="3" key="1">
    <citation type="journal article" date="2021" name="Front. Microbiol.">
        <title>Comprehensive Comparative Genomics and Phenotyping of Methylobacterium Species.</title>
        <authorList>
            <person name="Alessa O."/>
            <person name="Ogura Y."/>
            <person name="Fujitani Y."/>
            <person name="Takami H."/>
            <person name="Hayashi T."/>
            <person name="Sahin N."/>
            <person name="Tani A."/>
        </authorList>
    </citation>
    <scope>NUCLEOTIDE SEQUENCE</scope>
    <source>
        <strain evidence="3">NBRC 15689</strain>
    </source>
</reference>
<accession>A0ABQ4TDS6</accession>
<keyword evidence="4" id="KW-1185">Reference proteome</keyword>
<proteinExistence type="predicted"/>
<dbReference type="EMBL" id="BPQV01000011">
    <property type="protein sequence ID" value="GJE28674.1"/>
    <property type="molecule type" value="Genomic_DNA"/>
</dbReference>
<protein>
    <recommendedName>
        <fullName evidence="5">Lipoprotein</fullName>
    </recommendedName>
</protein>
<reference evidence="3" key="2">
    <citation type="submission" date="2021-08" db="EMBL/GenBank/DDBJ databases">
        <authorList>
            <person name="Tani A."/>
            <person name="Ola A."/>
            <person name="Ogura Y."/>
            <person name="Katsura K."/>
            <person name="Hayashi T."/>
        </authorList>
    </citation>
    <scope>NUCLEOTIDE SEQUENCE</scope>
    <source>
        <strain evidence="3">NBRC 15689</strain>
    </source>
</reference>
<dbReference type="PROSITE" id="PS51257">
    <property type="entry name" value="PROKAR_LIPOPROTEIN"/>
    <property type="match status" value="1"/>
</dbReference>
<sequence>MRLPHLVLAAFAATFACGLGACSSTHSGGPGLSETFNTDNYRRSNDTNGTQRRPDVNRLYTQPTLPTIGNRGF</sequence>